<dbReference type="InterPro" id="IPR043441">
    <property type="entry name" value="Tjap1/BEGAIN"/>
</dbReference>
<keyword evidence="7" id="KW-0418">Kinase</keyword>
<feature type="region of interest" description="Disordered" evidence="5">
    <location>
        <begin position="438"/>
        <end position="474"/>
    </location>
</feature>
<name>A0A1S3SUF0_SALSA</name>
<feature type="coiled-coil region" evidence="4">
    <location>
        <begin position="55"/>
        <end position="142"/>
    </location>
</feature>
<dbReference type="Bgee" id="ENSSSAG00000000460">
    <property type="expression patterns" value="Expressed in semen and 4 other cell types or tissues"/>
</dbReference>
<keyword evidence="3" id="KW-0472">Membrane</keyword>
<feature type="region of interest" description="Disordered" evidence="5">
    <location>
        <begin position="208"/>
        <end position="244"/>
    </location>
</feature>
<protein>
    <submittedName>
        <fullName evidence="7">Brain-enriched guanylate kinase-associated protein isoform X1</fullName>
    </submittedName>
</protein>
<feature type="region of interest" description="Disordered" evidence="5">
    <location>
        <begin position="334"/>
        <end position="416"/>
    </location>
</feature>
<keyword evidence="2" id="KW-0597">Phosphoprotein</keyword>
<dbReference type="RefSeq" id="XP_014067967.2">
    <property type="nucleotide sequence ID" value="XM_014212492.2"/>
</dbReference>
<proteinExistence type="predicted"/>
<feature type="compositionally biased region" description="Polar residues" evidence="5">
    <location>
        <begin position="621"/>
        <end position="642"/>
    </location>
</feature>
<sequence>MKKIYIGKTALKAQRNGCKHQKRSSLHDHKDDLRKRLSYTTHKLEMVESEFDSTRQYLETELRRAQEELEKFTDKLRRIQSSYAAQQRINQDLEDKVHRTSQHHEDEKRALSREIIVLNNHLMEAKITIEKLREDNDLYRKDCNLAAQLLQCSKSHHRGHKLSELPIDFQERVSSHMEKQGRGVTMALCHSPYSDAVPTAVIAKVLEKPEPGSSCPNTRSPSPQPLEDEGHDQNFVPTSVGGGTESLQRRTAYRTSDLYCSDTALYCPERWQERRQSVDVHARPMGLLLQAQNSTDSNPEEEAFHSGNFSHHGAPSFHGEFAVGSLRASSSYSSFSQASEDEKGGEGCGGGPSSTMSSSHQGLYMDWRDGGYGERKSTSSYEKDSPPGHSVFPKSHSFQHMAMPPSPNPAKGSGGSSPAYVCTASCGYSEPYHSPLITSSHSVGSAQGGGGGPRGAERSDSQASMVSMGVPTEEELTGRWRQLSVEDINSYSFNRNPGRVSPYSFSEQHFAMGPAKIKLGPLYSSFQEGDDNVFLHSHVLDQCLAAAAGGGLSPSPSPSPKHPSLGLRGKPDNPPPLYRAKVDSQDSECSLQFLSGSLKDKESGAAGAAGGSMNKEYVDVSPNSSAESVHHQSSLEASSLQHYQRERMRPSPSPALPKKSSQQYQKFGSTGTGLSRKDSLTKAQLYGTLLN</sequence>
<dbReference type="PANTHER" id="PTHR28664">
    <property type="entry name" value="TIGHT JUNCTION-ASSOCIATED PROTEIN 1"/>
    <property type="match status" value="1"/>
</dbReference>
<evidence type="ECO:0000256" key="5">
    <source>
        <dbReference type="SAM" id="MobiDB-lite"/>
    </source>
</evidence>
<dbReference type="Proteomes" id="UP001652741">
    <property type="component" value="Chromosome ssa01"/>
</dbReference>
<evidence type="ECO:0000313" key="6">
    <source>
        <dbReference type="Proteomes" id="UP001652741"/>
    </source>
</evidence>
<keyword evidence="6" id="KW-1185">Reference proteome</keyword>
<feature type="region of interest" description="Disordered" evidence="5">
    <location>
        <begin position="549"/>
        <end position="584"/>
    </location>
</feature>
<keyword evidence="4" id="KW-0175">Coiled coil</keyword>
<dbReference type="GeneID" id="106611855"/>
<evidence type="ECO:0000313" key="7">
    <source>
        <dbReference type="RefSeq" id="XP_014067967.2"/>
    </source>
</evidence>
<evidence type="ECO:0000256" key="1">
    <source>
        <dbReference type="ARBA" id="ARBA00004170"/>
    </source>
</evidence>
<feature type="compositionally biased region" description="Polar residues" evidence="5">
    <location>
        <begin position="662"/>
        <end position="673"/>
    </location>
</feature>
<comment type="subcellular location">
    <subcellularLocation>
        <location evidence="1">Membrane</location>
        <topology evidence="1">Peripheral membrane protein</topology>
    </subcellularLocation>
</comment>
<feature type="region of interest" description="Disordered" evidence="5">
    <location>
        <begin position="601"/>
        <end position="680"/>
    </location>
</feature>
<gene>
    <name evidence="7" type="primary">LOC106611855</name>
</gene>
<evidence type="ECO:0000256" key="2">
    <source>
        <dbReference type="ARBA" id="ARBA00022553"/>
    </source>
</evidence>
<dbReference type="PANTHER" id="PTHR28664:SF2">
    <property type="entry name" value="BRAIN-ENRICHED GUANYLATE KINASE-ASSOCIATED PROTEIN"/>
    <property type="match status" value="1"/>
</dbReference>
<dbReference type="STRING" id="8030.ENSSSAP00000000749"/>
<evidence type="ECO:0000256" key="3">
    <source>
        <dbReference type="ARBA" id="ARBA00023136"/>
    </source>
</evidence>
<feature type="compositionally biased region" description="Basic and acidic residues" evidence="5">
    <location>
        <begin position="366"/>
        <end position="386"/>
    </location>
</feature>
<organism evidence="6 7">
    <name type="scientific">Salmo salar</name>
    <name type="common">Atlantic salmon</name>
    <dbReference type="NCBI Taxonomy" id="8030"/>
    <lineage>
        <taxon>Eukaryota</taxon>
        <taxon>Metazoa</taxon>
        <taxon>Chordata</taxon>
        <taxon>Craniata</taxon>
        <taxon>Vertebrata</taxon>
        <taxon>Euteleostomi</taxon>
        <taxon>Actinopterygii</taxon>
        <taxon>Neopterygii</taxon>
        <taxon>Teleostei</taxon>
        <taxon>Protacanthopterygii</taxon>
        <taxon>Salmoniformes</taxon>
        <taxon>Salmonidae</taxon>
        <taxon>Salmoninae</taxon>
        <taxon>Salmo</taxon>
    </lineage>
</organism>
<keyword evidence="7" id="KW-0808">Transferase</keyword>
<dbReference type="PaxDb" id="8030-ENSSSAP00000000749"/>
<accession>A0A1S3SUF0</accession>
<reference evidence="7" key="1">
    <citation type="submission" date="2025-08" db="UniProtKB">
        <authorList>
            <consortium name="RefSeq"/>
        </authorList>
    </citation>
    <scope>IDENTIFICATION</scope>
</reference>
<evidence type="ECO:0000256" key="4">
    <source>
        <dbReference type="SAM" id="Coils"/>
    </source>
</evidence>
<dbReference type="GO" id="GO:0016301">
    <property type="term" value="F:kinase activity"/>
    <property type="evidence" value="ECO:0007669"/>
    <property type="project" value="UniProtKB-KW"/>
</dbReference>